<accession>A0A6A5VAG6</accession>
<dbReference type="EMBL" id="ML976676">
    <property type="protein sequence ID" value="KAF1974141.1"/>
    <property type="molecule type" value="Genomic_DNA"/>
</dbReference>
<gene>
    <name evidence="2" type="ORF">BU23DRAFT_553536</name>
</gene>
<dbReference type="AlphaFoldDB" id="A0A6A5VAG6"/>
<evidence type="ECO:0000313" key="2">
    <source>
        <dbReference type="EMBL" id="KAF1974141.1"/>
    </source>
</evidence>
<dbReference type="Proteomes" id="UP000800036">
    <property type="component" value="Unassembled WGS sequence"/>
</dbReference>
<keyword evidence="3" id="KW-1185">Reference proteome</keyword>
<sequence length="142" mass="16103">MSHFPSQVPKDTTSTPPPSPPSPQSTPKLYIGVQRFSQTPHKFPLGGAMIWDTSFNPAGILPRDWRITHATGYVNNVERLALQKLGIAHYASFTLSKERRVEWMCMGRNRGEVGALFGKMVEGWKGRYGGWKEEGERRAFRR</sequence>
<protein>
    <submittedName>
        <fullName evidence="2">Uncharacterized protein</fullName>
    </submittedName>
</protein>
<organism evidence="2 3">
    <name type="scientific">Bimuria novae-zelandiae CBS 107.79</name>
    <dbReference type="NCBI Taxonomy" id="1447943"/>
    <lineage>
        <taxon>Eukaryota</taxon>
        <taxon>Fungi</taxon>
        <taxon>Dikarya</taxon>
        <taxon>Ascomycota</taxon>
        <taxon>Pezizomycotina</taxon>
        <taxon>Dothideomycetes</taxon>
        <taxon>Pleosporomycetidae</taxon>
        <taxon>Pleosporales</taxon>
        <taxon>Massarineae</taxon>
        <taxon>Didymosphaeriaceae</taxon>
        <taxon>Bimuria</taxon>
    </lineage>
</organism>
<proteinExistence type="predicted"/>
<name>A0A6A5VAG6_9PLEO</name>
<reference evidence="2" key="1">
    <citation type="journal article" date="2020" name="Stud. Mycol.">
        <title>101 Dothideomycetes genomes: a test case for predicting lifestyles and emergence of pathogens.</title>
        <authorList>
            <person name="Haridas S."/>
            <person name="Albert R."/>
            <person name="Binder M."/>
            <person name="Bloem J."/>
            <person name="Labutti K."/>
            <person name="Salamov A."/>
            <person name="Andreopoulos B."/>
            <person name="Baker S."/>
            <person name="Barry K."/>
            <person name="Bills G."/>
            <person name="Bluhm B."/>
            <person name="Cannon C."/>
            <person name="Castanera R."/>
            <person name="Culley D."/>
            <person name="Daum C."/>
            <person name="Ezra D."/>
            <person name="Gonzalez J."/>
            <person name="Henrissat B."/>
            <person name="Kuo A."/>
            <person name="Liang C."/>
            <person name="Lipzen A."/>
            <person name="Lutzoni F."/>
            <person name="Magnuson J."/>
            <person name="Mondo S."/>
            <person name="Nolan M."/>
            <person name="Ohm R."/>
            <person name="Pangilinan J."/>
            <person name="Park H.-J."/>
            <person name="Ramirez L."/>
            <person name="Alfaro M."/>
            <person name="Sun H."/>
            <person name="Tritt A."/>
            <person name="Yoshinaga Y."/>
            <person name="Zwiers L.-H."/>
            <person name="Turgeon B."/>
            <person name="Goodwin S."/>
            <person name="Spatafora J."/>
            <person name="Crous P."/>
            <person name="Grigoriev I."/>
        </authorList>
    </citation>
    <scope>NUCLEOTIDE SEQUENCE</scope>
    <source>
        <strain evidence="2">CBS 107.79</strain>
    </source>
</reference>
<evidence type="ECO:0000313" key="3">
    <source>
        <dbReference type="Proteomes" id="UP000800036"/>
    </source>
</evidence>
<feature type="compositionally biased region" description="Pro residues" evidence="1">
    <location>
        <begin position="15"/>
        <end position="24"/>
    </location>
</feature>
<feature type="region of interest" description="Disordered" evidence="1">
    <location>
        <begin position="1"/>
        <end position="27"/>
    </location>
</feature>
<evidence type="ECO:0000256" key="1">
    <source>
        <dbReference type="SAM" id="MobiDB-lite"/>
    </source>
</evidence>